<dbReference type="InterPro" id="IPR036870">
    <property type="entry name" value="Ribosomal_bS18_sf"/>
</dbReference>
<keyword evidence="2" id="KW-0689">Ribosomal protein</keyword>
<dbReference type="Proteomes" id="UP000025227">
    <property type="component" value="Unplaced"/>
</dbReference>
<dbReference type="Pfam" id="PF01084">
    <property type="entry name" value="Ribosomal_S18"/>
    <property type="match status" value="1"/>
</dbReference>
<evidence type="ECO:0000313" key="5">
    <source>
        <dbReference type="WBParaSite" id="HCON_00058575-00001"/>
    </source>
</evidence>
<organism evidence="4 5">
    <name type="scientific">Haemonchus contortus</name>
    <name type="common">Barber pole worm</name>
    <dbReference type="NCBI Taxonomy" id="6289"/>
    <lineage>
        <taxon>Eukaryota</taxon>
        <taxon>Metazoa</taxon>
        <taxon>Ecdysozoa</taxon>
        <taxon>Nematoda</taxon>
        <taxon>Chromadorea</taxon>
        <taxon>Rhabditida</taxon>
        <taxon>Rhabditina</taxon>
        <taxon>Rhabditomorpha</taxon>
        <taxon>Strongyloidea</taxon>
        <taxon>Trichostrongylidae</taxon>
        <taxon>Haemonchus</taxon>
    </lineage>
</organism>
<dbReference type="Gene3D" id="4.10.640.10">
    <property type="entry name" value="Ribosomal protein S18"/>
    <property type="match status" value="1"/>
</dbReference>
<name>A0A7I4Y7F7_HAECO</name>
<dbReference type="GO" id="GO:0003735">
    <property type="term" value="F:structural constituent of ribosome"/>
    <property type="evidence" value="ECO:0007669"/>
    <property type="project" value="InterPro"/>
</dbReference>
<dbReference type="OMA" id="PHYKNVR"/>
<dbReference type="SUPFAM" id="SSF46911">
    <property type="entry name" value="Ribosomal protein S18"/>
    <property type="match status" value="1"/>
</dbReference>
<protein>
    <submittedName>
        <fullName evidence="5">Ribosomal protein S18 domain containing protein</fullName>
    </submittedName>
</protein>
<comment type="similarity">
    <text evidence="1">Belongs to the bacterial ribosomal protein bS18 family.</text>
</comment>
<dbReference type="InterPro" id="IPR001648">
    <property type="entry name" value="Ribosomal_bS18"/>
</dbReference>
<dbReference type="GO" id="GO:0032543">
    <property type="term" value="P:mitochondrial translation"/>
    <property type="evidence" value="ECO:0007669"/>
    <property type="project" value="TreeGrafter"/>
</dbReference>
<proteinExistence type="inferred from homology"/>
<dbReference type="WBParaSite" id="HCON_00058575-00001">
    <property type="protein sequence ID" value="HCON_00058575-00001"/>
    <property type="gene ID" value="HCON_00058575"/>
</dbReference>
<reference evidence="5" key="1">
    <citation type="submission" date="2020-12" db="UniProtKB">
        <authorList>
            <consortium name="WormBaseParasite"/>
        </authorList>
    </citation>
    <scope>IDENTIFICATION</scope>
    <source>
        <strain evidence="5">MHco3</strain>
    </source>
</reference>
<dbReference type="AlphaFoldDB" id="A0A7I4Y7F7"/>
<dbReference type="GO" id="GO:0005763">
    <property type="term" value="C:mitochondrial small ribosomal subunit"/>
    <property type="evidence" value="ECO:0007669"/>
    <property type="project" value="TreeGrafter"/>
</dbReference>
<sequence length="148" mass="17034">MLSRSALLMRVAERRFTVKEFASSFRLCSTSQCPPDPSPVQAADPDAPIEVKKNPYEKEERKCLLCRTGIELDYKNARLLQQFVSTFSGRVYDRHITGLCDHQQKKLVETIALSRKSGYMPIFVKDPKYTRDPKLFDPLKPLRPHSFA</sequence>
<evidence type="ECO:0000256" key="1">
    <source>
        <dbReference type="ARBA" id="ARBA00005589"/>
    </source>
</evidence>
<dbReference type="OrthoDB" id="10066799at2759"/>
<accession>A0A7I4Y7F7</accession>
<dbReference type="FunFam" id="4.10.640.10:FF:000021">
    <property type="entry name" value="Mitochondrial Ribosomal Protein, Small"/>
    <property type="match status" value="1"/>
</dbReference>
<evidence type="ECO:0000256" key="2">
    <source>
        <dbReference type="ARBA" id="ARBA00022980"/>
    </source>
</evidence>
<dbReference type="PANTHER" id="PTHR13479:SF40">
    <property type="entry name" value="SMALL RIBOSOMAL SUBUNIT PROTEIN BS18M"/>
    <property type="match status" value="1"/>
</dbReference>
<evidence type="ECO:0000256" key="3">
    <source>
        <dbReference type="ARBA" id="ARBA00023274"/>
    </source>
</evidence>
<dbReference type="GO" id="GO:0070181">
    <property type="term" value="F:small ribosomal subunit rRNA binding"/>
    <property type="evidence" value="ECO:0007669"/>
    <property type="project" value="TreeGrafter"/>
</dbReference>
<dbReference type="PANTHER" id="PTHR13479">
    <property type="entry name" value="30S RIBOSOMAL PROTEIN S18"/>
    <property type="match status" value="1"/>
</dbReference>
<keyword evidence="3" id="KW-0687">Ribonucleoprotein</keyword>
<evidence type="ECO:0000313" key="4">
    <source>
        <dbReference type="Proteomes" id="UP000025227"/>
    </source>
</evidence>
<keyword evidence="4" id="KW-1185">Reference proteome</keyword>